<evidence type="ECO:0000313" key="1">
    <source>
        <dbReference type="EMBL" id="KAK1272650.1"/>
    </source>
</evidence>
<keyword evidence="2" id="KW-1185">Reference proteome</keyword>
<dbReference type="GO" id="GO:0008168">
    <property type="term" value="F:methyltransferase activity"/>
    <property type="evidence" value="ECO:0007669"/>
    <property type="project" value="InterPro"/>
</dbReference>
<comment type="caution">
    <text evidence="1">The sequence shown here is derived from an EMBL/GenBank/DDBJ whole genome shotgun (WGS) entry which is preliminary data.</text>
</comment>
<dbReference type="Proteomes" id="UP001179952">
    <property type="component" value="Unassembled WGS sequence"/>
</dbReference>
<protein>
    <submittedName>
        <fullName evidence="1">Caffeine synthase 2</fullName>
    </submittedName>
</protein>
<reference evidence="1" key="1">
    <citation type="journal article" date="2023" name="Nat. Commun.">
        <title>Diploid and tetraploid genomes of Acorus and the evolution of monocots.</title>
        <authorList>
            <person name="Ma L."/>
            <person name="Liu K.W."/>
            <person name="Li Z."/>
            <person name="Hsiao Y.Y."/>
            <person name="Qi Y."/>
            <person name="Fu T."/>
            <person name="Tang G.D."/>
            <person name="Zhang D."/>
            <person name="Sun W.H."/>
            <person name="Liu D.K."/>
            <person name="Li Y."/>
            <person name="Chen G.Z."/>
            <person name="Liu X.D."/>
            <person name="Liao X.Y."/>
            <person name="Jiang Y.T."/>
            <person name="Yu X."/>
            <person name="Hao Y."/>
            <person name="Huang J."/>
            <person name="Zhao X.W."/>
            <person name="Ke S."/>
            <person name="Chen Y.Y."/>
            <person name="Wu W.L."/>
            <person name="Hsu J.L."/>
            <person name="Lin Y.F."/>
            <person name="Huang M.D."/>
            <person name="Li C.Y."/>
            <person name="Huang L."/>
            <person name="Wang Z.W."/>
            <person name="Zhao X."/>
            <person name="Zhong W.Y."/>
            <person name="Peng D.H."/>
            <person name="Ahmad S."/>
            <person name="Lan S."/>
            <person name="Zhang J.S."/>
            <person name="Tsai W.C."/>
            <person name="Van de Peer Y."/>
            <person name="Liu Z.J."/>
        </authorList>
    </citation>
    <scope>NUCLEOTIDE SEQUENCE</scope>
    <source>
        <strain evidence="1">SCP</strain>
    </source>
</reference>
<proteinExistence type="predicted"/>
<dbReference type="Pfam" id="PF03492">
    <property type="entry name" value="Methyltransf_7"/>
    <property type="match status" value="1"/>
</dbReference>
<dbReference type="InterPro" id="IPR029063">
    <property type="entry name" value="SAM-dependent_MTases_sf"/>
</dbReference>
<dbReference type="SUPFAM" id="SSF53335">
    <property type="entry name" value="S-adenosyl-L-methionine-dependent methyltransferases"/>
    <property type="match status" value="1"/>
</dbReference>
<accession>A0AAV9B8G8</accession>
<dbReference type="Gene3D" id="3.40.50.150">
    <property type="entry name" value="Vaccinia Virus protein VP39"/>
    <property type="match status" value="1"/>
</dbReference>
<dbReference type="EMBL" id="JAUJYN010000004">
    <property type="protein sequence ID" value="KAK1272650.1"/>
    <property type="molecule type" value="Genomic_DNA"/>
</dbReference>
<sequence length="95" mass="11154">MLFLNDLPSSDFNTLFQYLPTFYEGLKGVNEEEQLMMQTYVAAVPGSFFERLFPDNSIHLIHASYSVRWLAQVGLNQWRGLTRHMKLQIRTLKKD</sequence>
<reference evidence="1" key="2">
    <citation type="submission" date="2023-06" db="EMBL/GenBank/DDBJ databases">
        <authorList>
            <person name="Ma L."/>
            <person name="Liu K.-W."/>
            <person name="Li Z."/>
            <person name="Hsiao Y.-Y."/>
            <person name="Qi Y."/>
            <person name="Fu T."/>
            <person name="Tang G."/>
            <person name="Zhang D."/>
            <person name="Sun W.-H."/>
            <person name="Liu D.-K."/>
            <person name="Li Y."/>
            <person name="Chen G.-Z."/>
            <person name="Liu X.-D."/>
            <person name="Liao X.-Y."/>
            <person name="Jiang Y.-T."/>
            <person name="Yu X."/>
            <person name="Hao Y."/>
            <person name="Huang J."/>
            <person name="Zhao X.-W."/>
            <person name="Ke S."/>
            <person name="Chen Y.-Y."/>
            <person name="Wu W.-L."/>
            <person name="Hsu J.-L."/>
            <person name="Lin Y.-F."/>
            <person name="Huang M.-D."/>
            <person name="Li C.-Y."/>
            <person name="Huang L."/>
            <person name="Wang Z.-W."/>
            <person name="Zhao X."/>
            <person name="Zhong W.-Y."/>
            <person name="Peng D.-H."/>
            <person name="Ahmad S."/>
            <person name="Lan S."/>
            <person name="Zhang J.-S."/>
            <person name="Tsai W.-C."/>
            <person name="Van De Peer Y."/>
            <person name="Liu Z.-J."/>
        </authorList>
    </citation>
    <scope>NUCLEOTIDE SEQUENCE</scope>
    <source>
        <strain evidence="1">SCP</strain>
        <tissue evidence="1">Leaves</tissue>
    </source>
</reference>
<dbReference type="InterPro" id="IPR005299">
    <property type="entry name" value="MeTrfase_7"/>
</dbReference>
<name>A0AAV9B8G8_ACOGR</name>
<dbReference type="AlphaFoldDB" id="A0AAV9B8G8"/>
<organism evidence="1 2">
    <name type="scientific">Acorus gramineus</name>
    <name type="common">Dwarf sweet flag</name>
    <dbReference type="NCBI Taxonomy" id="55184"/>
    <lineage>
        <taxon>Eukaryota</taxon>
        <taxon>Viridiplantae</taxon>
        <taxon>Streptophyta</taxon>
        <taxon>Embryophyta</taxon>
        <taxon>Tracheophyta</taxon>
        <taxon>Spermatophyta</taxon>
        <taxon>Magnoliopsida</taxon>
        <taxon>Liliopsida</taxon>
        <taxon>Acoraceae</taxon>
        <taxon>Acorus</taxon>
    </lineage>
</organism>
<dbReference type="PANTHER" id="PTHR31009">
    <property type="entry name" value="S-ADENOSYL-L-METHIONINE:CARBOXYL METHYLTRANSFERASE FAMILY PROTEIN"/>
    <property type="match status" value="1"/>
</dbReference>
<gene>
    <name evidence="1" type="ORF">QJS04_geneDACA008091</name>
</gene>
<evidence type="ECO:0000313" key="2">
    <source>
        <dbReference type="Proteomes" id="UP001179952"/>
    </source>
</evidence>